<evidence type="ECO:0000313" key="1">
    <source>
        <dbReference type="EMBL" id="SFT19452.1"/>
    </source>
</evidence>
<dbReference type="RefSeq" id="WP_074947564.1">
    <property type="nucleotide sequence ID" value="NZ_FOZU01000037.1"/>
</dbReference>
<sequence>MSKINEYAIEKYTAHGYPRLFDEVGAEGLAVIQKHDEDAAKIVSEIKECDEVVYVGYSSTFSKYPDTIASFVDCKNGNRIYVVNRKIQK</sequence>
<dbReference type="EMBL" id="FOZU01000037">
    <property type="protein sequence ID" value="SFT19452.1"/>
    <property type="molecule type" value="Genomic_DNA"/>
</dbReference>
<proteinExistence type="predicted"/>
<reference evidence="2" key="1">
    <citation type="submission" date="2016-10" db="EMBL/GenBank/DDBJ databases">
        <authorList>
            <person name="Varghese N."/>
            <person name="Submissions S."/>
        </authorList>
    </citation>
    <scope>NUCLEOTIDE SEQUENCE [LARGE SCALE GENOMIC DNA]</scope>
    <source>
        <strain evidence="2">ANC 5076</strain>
    </source>
</reference>
<accession>A0A1I6W0D4</accession>
<dbReference type="Proteomes" id="UP000182827">
    <property type="component" value="Unassembled WGS sequence"/>
</dbReference>
<organism evidence="1 2">
    <name type="scientific">Acinetobacter bohemicus</name>
    <dbReference type="NCBI Taxonomy" id="1435036"/>
    <lineage>
        <taxon>Bacteria</taxon>
        <taxon>Pseudomonadati</taxon>
        <taxon>Pseudomonadota</taxon>
        <taxon>Gammaproteobacteria</taxon>
        <taxon>Moraxellales</taxon>
        <taxon>Moraxellaceae</taxon>
        <taxon>Acinetobacter</taxon>
    </lineage>
</organism>
<name>A0A1I6W0D4_9GAMM</name>
<gene>
    <name evidence="1" type="ORF">SAMN05444586_103713</name>
</gene>
<keyword evidence="2" id="KW-1185">Reference proteome</keyword>
<dbReference type="AlphaFoldDB" id="A0A1I6W0D4"/>
<evidence type="ECO:0000313" key="2">
    <source>
        <dbReference type="Proteomes" id="UP000182827"/>
    </source>
</evidence>
<protein>
    <submittedName>
        <fullName evidence="1">Uncharacterized protein</fullName>
    </submittedName>
</protein>